<comment type="caution">
    <text evidence="7">The sequence shown here is derived from an EMBL/GenBank/DDBJ whole genome shotgun (WGS) entry which is preliminary data.</text>
</comment>
<accession>A0A0A0I5J1</accession>
<dbReference type="InterPro" id="IPR050097">
    <property type="entry name" value="Ferredoxin-NADP_redctase_2"/>
</dbReference>
<evidence type="ECO:0000256" key="2">
    <source>
        <dbReference type="ARBA" id="ARBA00022827"/>
    </source>
</evidence>
<evidence type="ECO:0000313" key="8">
    <source>
        <dbReference type="Proteomes" id="UP000030014"/>
    </source>
</evidence>
<dbReference type="Gene3D" id="3.50.50.60">
    <property type="entry name" value="FAD/NAD(P)-binding domain"/>
    <property type="match status" value="2"/>
</dbReference>
<keyword evidence="3" id="KW-0560">Oxidoreductase</keyword>
<dbReference type="Proteomes" id="UP000030014">
    <property type="component" value="Unassembled WGS sequence"/>
</dbReference>
<dbReference type="Pfam" id="PF07992">
    <property type="entry name" value="Pyr_redox_2"/>
    <property type="match status" value="1"/>
</dbReference>
<evidence type="ECO:0000256" key="3">
    <source>
        <dbReference type="ARBA" id="ARBA00023002"/>
    </source>
</evidence>
<sequence length="312" mass="34575">MNKSTKAIDILIIGSGPSGLTAGIYASRLKLSTLILEDEIIGGQIRDAYTIQNYPGFINISGIDLIKNMQQQAVASGCTIDEFDKILSVKLTNNEKIIETESYIYDARTVIIASGAKRKQLPIPEENTFHGKGIHYCELCDGHMYQGKHIAVIGGGNSALLAVKFLSIYAEKITIIQQFDYFQAEKKIQEETFNNPKVNIIWNSEVRHAMGDDELSKIVIENIQTKTTNELPVDGLFVYIGFIPSTKLYKDYITLDEFGNILADETTKTNVEGVFAAGDVRSKLFRQITTATADGTVAALMAEKFINEINKE</sequence>
<dbReference type="InterPro" id="IPR036188">
    <property type="entry name" value="FAD/NAD-bd_sf"/>
</dbReference>
<dbReference type="PRINTS" id="PR00368">
    <property type="entry name" value="FADPNR"/>
</dbReference>
<evidence type="ECO:0000313" key="7">
    <source>
        <dbReference type="EMBL" id="KGM96664.1"/>
    </source>
</evidence>
<protein>
    <submittedName>
        <fullName evidence="7">Thioredoxin reductase</fullName>
    </submittedName>
</protein>
<evidence type="ECO:0000256" key="5">
    <source>
        <dbReference type="ARBA" id="ARBA00023284"/>
    </source>
</evidence>
<dbReference type="PROSITE" id="PS00573">
    <property type="entry name" value="PYRIDINE_REDOX_2"/>
    <property type="match status" value="1"/>
</dbReference>
<name>A0A0A0I5J1_CLOBO</name>
<dbReference type="PANTHER" id="PTHR48105">
    <property type="entry name" value="THIOREDOXIN REDUCTASE 1-RELATED-RELATED"/>
    <property type="match status" value="1"/>
</dbReference>
<dbReference type="PRINTS" id="PR00469">
    <property type="entry name" value="PNDRDTASEII"/>
</dbReference>
<dbReference type="InterPro" id="IPR008255">
    <property type="entry name" value="Pyr_nucl-diS_OxRdtase_2_AS"/>
</dbReference>
<dbReference type="InterPro" id="IPR023753">
    <property type="entry name" value="FAD/NAD-binding_dom"/>
</dbReference>
<keyword evidence="2" id="KW-0274">FAD</keyword>
<dbReference type="SUPFAM" id="SSF51905">
    <property type="entry name" value="FAD/NAD(P)-binding domain"/>
    <property type="match status" value="1"/>
</dbReference>
<keyword evidence="4" id="KW-1015">Disulfide bond</keyword>
<dbReference type="GO" id="GO:0016668">
    <property type="term" value="F:oxidoreductase activity, acting on a sulfur group of donors, NAD(P) as acceptor"/>
    <property type="evidence" value="ECO:0007669"/>
    <property type="project" value="UniProtKB-ARBA"/>
</dbReference>
<keyword evidence="1" id="KW-0285">Flavoprotein</keyword>
<reference evidence="7 8" key="1">
    <citation type="submission" date="2014-01" db="EMBL/GenBank/DDBJ databases">
        <title>Plasmidome dynamics in the species complex Clostridium novyi sensu lato converts strains of independent lineages into distinctly different pathogens.</title>
        <authorList>
            <person name="Skarin H."/>
            <person name="Segerman B."/>
        </authorList>
    </citation>
    <scope>NUCLEOTIDE SEQUENCE [LARGE SCALE GENOMIC DNA]</scope>
    <source>
        <strain evidence="7 8">DC5</strain>
    </source>
</reference>
<evidence type="ECO:0000256" key="4">
    <source>
        <dbReference type="ARBA" id="ARBA00023157"/>
    </source>
</evidence>
<evidence type="ECO:0000259" key="6">
    <source>
        <dbReference type="Pfam" id="PF07992"/>
    </source>
</evidence>
<evidence type="ECO:0000256" key="1">
    <source>
        <dbReference type="ARBA" id="ARBA00022630"/>
    </source>
</evidence>
<dbReference type="AlphaFoldDB" id="A0A0A0I5J1"/>
<dbReference type="RefSeq" id="WP_039256961.1">
    <property type="nucleotide sequence ID" value="NZ_JDRY01000074.1"/>
</dbReference>
<proteinExistence type="predicted"/>
<organism evidence="7 8">
    <name type="scientific">Clostridium botulinum C/D str. DC5</name>
    <dbReference type="NCBI Taxonomy" id="1443128"/>
    <lineage>
        <taxon>Bacteria</taxon>
        <taxon>Bacillati</taxon>
        <taxon>Bacillota</taxon>
        <taxon>Clostridia</taxon>
        <taxon>Eubacteriales</taxon>
        <taxon>Clostridiaceae</taxon>
        <taxon>Clostridium</taxon>
    </lineage>
</organism>
<dbReference type="EMBL" id="JDRY01000074">
    <property type="protein sequence ID" value="KGM96664.1"/>
    <property type="molecule type" value="Genomic_DNA"/>
</dbReference>
<keyword evidence="5" id="KW-0676">Redox-active center</keyword>
<feature type="domain" description="FAD/NAD(P)-binding" evidence="6">
    <location>
        <begin position="9"/>
        <end position="295"/>
    </location>
</feature>
<gene>
    <name evidence="7" type="ORF">Z955_12865</name>
</gene>